<evidence type="ECO:0000313" key="3">
    <source>
        <dbReference type="Proteomes" id="UP000010475"/>
    </source>
</evidence>
<dbReference type="EMBL" id="CP003642">
    <property type="protein sequence ID" value="AFZ24488.1"/>
    <property type="molecule type" value="Genomic_DNA"/>
</dbReference>
<dbReference type="Proteomes" id="UP000010475">
    <property type="component" value="Chromosome"/>
</dbReference>
<feature type="transmembrane region" description="Helical" evidence="1">
    <location>
        <begin position="67"/>
        <end position="91"/>
    </location>
</feature>
<dbReference type="eggNOG" id="ENOG503147R">
    <property type="taxonomic scope" value="Bacteria"/>
</dbReference>
<name>K9WW93_9NOST</name>
<keyword evidence="3" id="KW-1185">Reference proteome</keyword>
<organism evidence="2 3">
    <name type="scientific">Cylindrospermum stagnale PCC 7417</name>
    <dbReference type="NCBI Taxonomy" id="56107"/>
    <lineage>
        <taxon>Bacteria</taxon>
        <taxon>Bacillati</taxon>
        <taxon>Cyanobacteriota</taxon>
        <taxon>Cyanophyceae</taxon>
        <taxon>Nostocales</taxon>
        <taxon>Nostocaceae</taxon>
        <taxon>Cylindrospermum</taxon>
    </lineage>
</organism>
<keyword evidence="1" id="KW-0472">Membrane</keyword>
<dbReference type="KEGG" id="csg:Cylst_2258"/>
<evidence type="ECO:0000256" key="1">
    <source>
        <dbReference type="SAM" id="Phobius"/>
    </source>
</evidence>
<accession>K9WW93</accession>
<keyword evidence="1" id="KW-1133">Transmembrane helix</keyword>
<gene>
    <name evidence="2" type="ORF">Cylst_2258</name>
</gene>
<sequence length="94" mass="11015">MLLQAFYIKSLDEIDTVNLPAGEIQARKIAKTVSVIPTFIIYALFLPLLMILHFCHQPTQEKVQIIIFYFLLKPIRWLCYKIIFFICHPFVTGN</sequence>
<dbReference type="OrthoDB" id="495598at2"/>
<dbReference type="AlphaFoldDB" id="K9WW93"/>
<feature type="transmembrane region" description="Helical" evidence="1">
    <location>
        <begin position="35"/>
        <end position="55"/>
    </location>
</feature>
<dbReference type="RefSeq" id="WP_015207742.1">
    <property type="nucleotide sequence ID" value="NC_019757.1"/>
</dbReference>
<proteinExistence type="predicted"/>
<keyword evidence="1" id="KW-0812">Transmembrane</keyword>
<protein>
    <submittedName>
        <fullName evidence="2">Uncharacterized protein</fullName>
    </submittedName>
</protein>
<reference evidence="2 3" key="1">
    <citation type="submission" date="2012-06" db="EMBL/GenBank/DDBJ databases">
        <title>Finished chromosome of genome of Cylindrospermum stagnale PCC 7417.</title>
        <authorList>
            <consortium name="US DOE Joint Genome Institute"/>
            <person name="Gugger M."/>
            <person name="Coursin T."/>
            <person name="Rippka R."/>
            <person name="Tandeau De Marsac N."/>
            <person name="Huntemann M."/>
            <person name="Wei C.-L."/>
            <person name="Han J."/>
            <person name="Detter J.C."/>
            <person name="Han C."/>
            <person name="Tapia R."/>
            <person name="Chen A."/>
            <person name="Kyrpides N."/>
            <person name="Mavromatis K."/>
            <person name="Markowitz V."/>
            <person name="Szeto E."/>
            <person name="Ivanova N."/>
            <person name="Pagani I."/>
            <person name="Pati A."/>
            <person name="Goodwin L."/>
            <person name="Nordberg H.P."/>
            <person name="Cantor M.N."/>
            <person name="Hua S.X."/>
            <person name="Woyke T."/>
            <person name="Kerfeld C.A."/>
        </authorList>
    </citation>
    <scope>NUCLEOTIDE SEQUENCE [LARGE SCALE GENOMIC DNA]</scope>
    <source>
        <strain evidence="2 3">PCC 7417</strain>
    </source>
</reference>
<dbReference type="HOGENOM" id="CLU_2381385_0_0_3"/>
<evidence type="ECO:0000313" key="2">
    <source>
        <dbReference type="EMBL" id="AFZ24488.1"/>
    </source>
</evidence>